<name>A0A813GH10_POLGL</name>
<evidence type="ECO:0000256" key="6">
    <source>
        <dbReference type="SAM" id="Coils"/>
    </source>
</evidence>
<evidence type="ECO:0000259" key="8">
    <source>
        <dbReference type="PROSITE" id="PS50067"/>
    </source>
</evidence>
<feature type="region of interest" description="Disordered" evidence="7">
    <location>
        <begin position="1"/>
        <end position="69"/>
    </location>
</feature>
<keyword evidence="2 5" id="KW-0547">Nucleotide-binding</keyword>
<dbReference type="EMBL" id="CAJNNV010028691">
    <property type="protein sequence ID" value="CAE8625476.1"/>
    <property type="molecule type" value="Genomic_DNA"/>
</dbReference>
<dbReference type="GO" id="GO:0005524">
    <property type="term" value="F:ATP binding"/>
    <property type="evidence" value="ECO:0007669"/>
    <property type="project" value="UniProtKB-UniRule"/>
</dbReference>
<dbReference type="InterPro" id="IPR027640">
    <property type="entry name" value="Kinesin-like_fam"/>
</dbReference>
<dbReference type="InterPro" id="IPR001752">
    <property type="entry name" value="Kinesin_motor_dom"/>
</dbReference>
<dbReference type="PANTHER" id="PTHR47972">
    <property type="entry name" value="KINESIN-LIKE PROTEIN KLP-3"/>
    <property type="match status" value="1"/>
</dbReference>
<feature type="domain" description="Kinesin motor" evidence="8">
    <location>
        <begin position="920"/>
        <end position="1243"/>
    </location>
</feature>
<evidence type="ECO:0000256" key="5">
    <source>
        <dbReference type="PROSITE-ProRule" id="PRU00283"/>
    </source>
</evidence>
<reference evidence="9" key="1">
    <citation type="submission" date="2021-02" db="EMBL/GenBank/DDBJ databases">
        <authorList>
            <person name="Dougan E. K."/>
            <person name="Rhodes N."/>
            <person name="Thang M."/>
            <person name="Chan C."/>
        </authorList>
    </citation>
    <scope>NUCLEOTIDE SEQUENCE</scope>
</reference>
<comment type="caution">
    <text evidence="9">The sequence shown here is derived from an EMBL/GenBank/DDBJ whole genome shotgun (WGS) entry which is preliminary data.</text>
</comment>
<evidence type="ECO:0000313" key="9">
    <source>
        <dbReference type="EMBL" id="CAE8625476.1"/>
    </source>
</evidence>
<proteinExistence type="inferred from homology"/>
<evidence type="ECO:0000256" key="3">
    <source>
        <dbReference type="ARBA" id="ARBA00022840"/>
    </source>
</evidence>
<feature type="compositionally biased region" description="Polar residues" evidence="7">
    <location>
        <begin position="19"/>
        <end position="29"/>
    </location>
</feature>
<keyword evidence="1" id="KW-0493">Microtubule</keyword>
<dbReference type="Pfam" id="PF00225">
    <property type="entry name" value="Kinesin"/>
    <property type="match status" value="1"/>
</dbReference>
<dbReference type="InterPro" id="IPR027417">
    <property type="entry name" value="P-loop_NTPase"/>
</dbReference>
<dbReference type="GO" id="GO:0007018">
    <property type="term" value="P:microtubule-based movement"/>
    <property type="evidence" value="ECO:0007669"/>
    <property type="project" value="InterPro"/>
</dbReference>
<dbReference type="SUPFAM" id="SSF52540">
    <property type="entry name" value="P-loop containing nucleoside triphosphate hydrolases"/>
    <property type="match status" value="1"/>
</dbReference>
<sequence>MPMWEAGHSLGSAEENDENLQPGQTNIQDRPNDEDRVRFGFKQRMPLAPPSPIDGSQLDGDAVSEKPVQPSWTPALTASFEHVDLQQFIRDTLGDPDEVLSVLKMKPTAGKYDFKDKITDLQDMIQPLKKTLSDQRLKCKALVDALGGVETDINGRFHTCGVEITCLRAALGEARADLTAVRQEAAERALDQQQLRASLEEVKRQGGPLRDRVASEARRADEAEAQLAYARREIEVARSEAKKQSELALEAVRQREAMKEDCKLQISEAAELLRRQVGEAALDRQELLIEARRREDSLAAELDSAKSQILDLEAQLSAMAAVRDELSESKVCLREQIAELGTVAQERDLSFSAEMKQKEAETEQREADFRARIQEKEQEMDRREASFRAELAEKEQLLALSDAEMCASREADTAQHRQQLGDMEASLRQTEVEASDRVGVLQAQHQTELAEKDELFRLKELHAHENLESVKKLHQAQLEEKERAVARKLVQKDAETNEMLESLRIVHQTHLHEKDATISQKDVDARDSIESIRRMHQAQVSNMEELLQQKDVDMKEGLGSLKAMHQAQLHELEERLKRKDADSKDSTASIKSWHQAQISKMEELIKQKDADMQESMESMRNVHQAQLFEKEELLSQKDASLKEEISSLKRSHQSQLDEKDELLQQKESSFREALESMKLQHQARVDEAEENLRQKDAYLRESLQSNQLLQSSSSEQLKLEQQRVQRLEAEVQSLRALEEDLRAGATVTTRQAERLEAELSSSRDQLLELRSTLQRSETEREQQLERASERQATLQEENIQLKVKVGVLQEELAGVKASAKAKGEQVDRLEQHRDSLEVEFRSYKEHHGTSNLQQMEAITELRLTVDKLSKQVDFTKIELTAQQGSLGQQQGYIQSLQNDLANGESIRRELHNTIQELKGNIRVFCRVRPHLEGEDAAKALQSPEAGKLNLNHMGENYNFAFDRVFDDSSTQEAVFDEVSGLVQSALDGYKVCIFAYGQTGSGKTYTMQGSQERSSWGLIPRALSKIFQASETMRSAGWEWTLRASFLEVYNEALRDLLTGTSDSSSSGLVHVIKHDDAWGTMVTNLTSVQVESLDHIHKLMEKASKSRAVGSTDMNATSSRSHSVFALYLHGVNRELNSELHGALHLVDLAGSERLDRSGATGERLKETQNINRSLSSLADVFLAKAEGRSHVPFRNSKLTHLMEPCLNGQGKTLMVVNVGPEQDNSHETLCALRFAGQVSHCNTGGKPKRSTRPASAAVAAPSRLQSPALSLRPQSAASAATAAQTLRRAGR</sequence>
<feature type="coiled-coil region" evidence="6">
    <location>
        <begin position="464"/>
        <end position="498"/>
    </location>
</feature>
<protein>
    <recommendedName>
        <fullName evidence="8">Kinesin motor domain-containing protein</fullName>
    </recommendedName>
</protein>
<feature type="compositionally biased region" description="Low complexity" evidence="7">
    <location>
        <begin position="1254"/>
        <end position="1265"/>
    </location>
</feature>
<dbReference type="GO" id="GO:0005874">
    <property type="term" value="C:microtubule"/>
    <property type="evidence" value="ECO:0007669"/>
    <property type="project" value="UniProtKB-KW"/>
</dbReference>
<evidence type="ECO:0000256" key="7">
    <source>
        <dbReference type="SAM" id="MobiDB-lite"/>
    </source>
</evidence>
<evidence type="ECO:0000256" key="4">
    <source>
        <dbReference type="ARBA" id="ARBA00023175"/>
    </source>
</evidence>
<dbReference type="Gene3D" id="3.40.850.10">
    <property type="entry name" value="Kinesin motor domain"/>
    <property type="match status" value="1"/>
</dbReference>
<accession>A0A813GH10</accession>
<dbReference type="PRINTS" id="PR00380">
    <property type="entry name" value="KINESINHEAVY"/>
</dbReference>
<feature type="region of interest" description="Disordered" evidence="7">
    <location>
        <begin position="772"/>
        <end position="791"/>
    </location>
</feature>
<feature type="coiled-coil region" evidence="6">
    <location>
        <begin position="288"/>
        <end position="322"/>
    </location>
</feature>
<feature type="region of interest" description="Disordered" evidence="7">
    <location>
        <begin position="1243"/>
        <end position="1293"/>
    </location>
</feature>
<feature type="coiled-coil region" evidence="6">
    <location>
        <begin position="213"/>
        <end position="240"/>
    </location>
</feature>
<keyword evidence="3 5" id="KW-0067">ATP-binding</keyword>
<keyword evidence="4 5" id="KW-0505">Motor protein</keyword>
<feature type="compositionally biased region" description="Low complexity" evidence="7">
    <location>
        <begin position="1276"/>
        <end position="1287"/>
    </location>
</feature>
<dbReference type="InterPro" id="IPR036961">
    <property type="entry name" value="Kinesin_motor_dom_sf"/>
</dbReference>
<dbReference type="OMA" id="HAHENLE"/>
<feature type="binding site" evidence="5">
    <location>
        <begin position="997"/>
        <end position="1004"/>
    </location>
    <ligand>
        <name>ATP</name>
        <dbReference type="ChEBI" id="CHEBI:30616"/>
    </ligand>
</feature>
<evidence type="ECO:0000256" key="1">
    <source>
        <dbReference type="ARBA" id="ARBA00022701"/>
    </source>
</evidence>
<keyword evidence="10" id="KW-1185">Reference proteome</keyword>
<gene>
    <name evidence="9" type="ORF">PGLA1383_LOCUS42472</name>
</gene>
<dbReference type="PANTHER" id="PTHR47972:SF45">
    <property type="entry name" value="PROTEIN CLARET SEGREGATIONAL"/>
    <property type="match status" value="1"/>
</dbReference>
<dbReference type="Proteomes" id="UP000654075">
    <property type="component" value="Unassembled WGS sequence"/>
</dbReference>
<organism evidence="9 10">
    <name type="scientific">Polarella glacialis</name>
    <name type="common">Dinoflagellate</name>
    <dbReference type="NCBI Taxonomy" id="89957"/>
    <lineage>
        <taxon>Eukaryota</taxon>
        <taxon>Sar</taxon>
        <taxon>Alveolata</taxon>
        <taxon>Dinophyceae</taxon>
        <taxon>Suessiales</taxon>
        <taxon>Suessiaceae</taxon>
        <taxon>Polarella</taxon>
    </lineage>
</organism>
<dbReference type="SMART" id="SM00129">
    <property type="entry name" value="KISc"/>
    <property type="match status" value="1"/>
</dbReference>
<dbReference type="GO" id="GO:0003777">
    <property type="term" value="F:microtubule motor activity"/>
    <property type="evidence" value="ECO:0007669"/>
    <property type="project" value="InterPro"/>
</dbReference>
<evidence type="ECO:0000313" key="10">
    <source>
        <dbReference type="Proteomes" id="UP000654075"/>
    </source>
</evidence>
<comment type="similarity">
    <text evidence="5">Belongs to the TRAFAC class myosin-kinesin ATPase superfamily. Kinesin family.</text>
</comment>
<dbReference type="PROSITE" id="PS50067">
    <property type="entry name" value="KINESIN_MOTOR_2"/>
    <property type="match status" value="1"/>
</dbReference>
<dbReference type="OrthoDB" id="3176171at2759"/>
<evidence type="ECO:0000256" key="2">
    <source>
        <dbReference type="ARBA" id="ARBA00022741"/>
    </source>
</evidence>
<keyword evidence="6" id="KW-0175">Coiled coil</keyword>
<dbReference type="GO" id="GO:0008017">
    <property type="term" value="F:microtubule binding"/>
    <property type="evidence" value="ECO:0007669"/>
    <property type="project" value="InterPro"/>
</dbReference>
<feature type="compositionally biased region" description="Basic and acidic residues" evidence="7">
    <location>
        <begin position="776"/>
        <end position="789"/>
    </location>
</feature>